<feature type="domain" description="HTH hxlR-type" evidence="4">
    <location>
        <begin position="76"/>
        <end position="175"/>
    </location>
</feature>
<dbReference type="PANTHER" id="PTHR33204:SF37">
    <property type="entry name" value="HTH-TYPE TRANSCRIPTIONAL REGULATOR YODB"/>
    <property type="match status" value="1"/>
</dbReference>
<evidence type="ECO:0000259" key="4">
    <source>
        <dbReference type="PROSITE" id="PS51118"/>
    </source>
</evidence>
<sequence>MIRRDTAVTFSLAATSARTSGRPTFPVAPVTTIMVTPLVEFFLLDEANSAVIVGTYRKVLGRGLIVTHDIPPEQACPIAPVVDLVFSRWTTPILWALHEYGRHRFVELERRISTITPKVLTQRLRQLERDGLVVRTYHPEVPPRVEYEISELGRSLAPLFATLAGWSGNLKEVERARESYDSRQHAGGRRP</sequence>
<keyword evidence="3" id="KW-0804">Transcription</keyword>
<dbReference type="PROSITE" id="PS51118">
    <property type="entry name" value="HTH_HXLR"/>
    <property type="match status" value="1"/>
</dbReference>
<dbReference type="EMBL" id="BOMH01000013">
    <property type="protein sequence ID" value="GID63780.1"/>
    <property type="molecule type" value="Genomic_DNA"/>
</dbReference>
<evidence type="ECO:0000313" key="6">
    <source>
        <dbReference type="Proteomes" id="UP000619479"/>
    </source>
</evidence>
<keyword evidence="6" id="KW-1185">Reference proteome</keyword>
<evidence type="ECO:0000256" key="1">
    <source>
        <dbReference type="ARBA" id="ARBA00023015"/>
    </source>
</evidence>
<reference evidence="5" key="1">
    <citation type="submission" date="2021-01" db="EMBL/GenBank/DDBJ databases">
        <title>Whole genome shotgun sequence of Actinoplanes cyaneus NBRC 14990.</title>
        <authorList>
            <person name="Komaki H."/>
            <person name="Tamura T."/>
        </authorList>
    </citation>
    <scope>NUCLEOTIDE SEQUENCE</scope>
    <source>
        <strain evidence="5">NBRC 14990</strain>
    </source>
</reference>
<dbReference type="Proteomes" id="UP000619479">
    <property type="component" value="Unassembled WGS sequence"/>
</dbReference>
<organism evidence="5 6">
    <name type="scientific">Actinoplanes cyaneus</name>
    <dbReference type="NCBI Taxonomy" id="52696"/>
    <lineage>
        <taxon>Bacteria</taxon>
        <taxon>Bacillati</taxon>
        <taxon>Actinomycetota</taxon>
        <taxon>Actinomycetes</taxon>
        <taxon>Micromonosporales</taxon>
        <taxon>Micromonosporaceae</taxon>
        <taxon>Actinoplanes</taxon>
    </lineage>
</organism>
<dbReference type="AlphaFoldDB" id="A0A919ICY8"/>
<accession>A0A919ICY8</accession>
<dbReference type="InterPro" id="IPR002577">
    <property type="entry name" value="HTH_HxlR"/>
</dbReference>
<dbReference type="InterPro" id="IPR036388">
    <property type="entry name" value="WH-like_DNA-bd_sf"/>
</dbReference>
<dbReference type="GO" id="GO:0003677">
    <property type="term" value="F:DNA binding"/>
    <property type="evidence" value="ECO:0007669"/>
    <property type="project" value="UniProtKB-KW"/>
</dbReference>
<gene>
    <name evidence="5" type="ORF">Acy02nite_16610</name>
</gene>
<dbReference type="PANTHER" id="PTHR33204">
    <property type="entry name" value="TRANSCRIPTIONAL REGULATOR, MARR FAMILY"/>
    <property type="match status" value="1"/>
</dbReference>
<comment type="caution">
    <text evidence="5">The sequence shown here is derived from an EMBL/GenBank/DDBJ whole genome shotgun (WGS) entry which is preliminary data.</text>
</comment>
<dbReference type="SUPFAM" id="SSF46785">
    <property type="entry name" value="Winged helix' DNA-binding domain"/>
    <property type="match status" value="1"/>
</dbReference>
<evidence type="ECO:0000256" key="3">
    <source>
        <dbReference type="ARBA" id="ARBA00023163"/>
    </source>
</evidence>
<dbReference type="Gene3D" id="1.10.10.10">
    <property type="entry name" value="Winged helix-like DNA-binding domain superfamily/Winged helix DNA-binding domain"/>
    <property type="match status" value="1"/>
</dbReference>
<name>A0A919ICY8_9ACTN</name>
<evidence type="ECO:0000256" key="2">
    <source>
        <dbReference type="ARBA" id="ARBA00023125"/>
    </source>
</evidence>
<evidence type="ECO:0000313" key="5">
    <source>
        <dbReference type="EMBL" id="GID63780.1"/>
    </source>
</evidence>
<dbReference type="Pfam" id="PF01638">
    <property type="entry name" value="HxlR"/>
    <property type="match status" value="1"/>
</dbReference>
<protein>
    <recommendedName>
        <fullName evidence="4">HTH hxlR-type domain-containing protein</fullName>
    </recommendedName>
</protein>
<keyword evidence="2" id="KW-0238">DNA-binding</keyword>
<dbReference type="InterPro" id="IPR036390">
    <property type="entry name" value="WH_DNA-bd_sf"/>
</dbReference>
<keyword evidence="1" id="KW-0805">Transcription regulation</keyword>
<proteinExistence type="predicted"/>